<evidence type="ECO:0000313" key="2">
    <source>
        <dbReference type="EMBL" id="ASJ75627.1"/>
    </source>
</evidence>
<dbReference type="RefSeq" id="WP_157736308.1">
    <property type="nucleotide sequence ID" value="NZ_CP018632.1"/>
</dbReference>
<dbReference type="AlphaFoldDB" id="A0A2Z2P4M3"/>
<protein>
    <recommendedName>
        <fullName evidence="4">Inner membrane protein</fullName>
    </recommendedName>
</protein>
<accession>A0A2Z2P4M3</accession>
<gene>
    <name evidence="2" type="ORF">IMCC3135_27870</name>
</gene>
<reference evidence="2 3" key="1">
    <citation type="submission" date="2016-12" db="EMBL/GenBank/DDBJ databases">
        <authorList>
            <person name="Song W.-J."/>
            <person name="Kurnit D.M."/>
        </authorList>
    </citation>
    <scope>NUCLEOTIDE SEQUENCE [LARGE SCALE GENOMIC DNA]</scope>
    <source>
        <strain evidence="2 3">IMCC3135</strain>
    </source>
</reference>
<evidence type="ECO:0000313" key="3">
    <source>
        <dbReference type="Proteomes" id="UP000250079"/>
    </source>
</evidence>
<feature type="transmembrane region" description="Helical" evidence="1">
    <location>
        <begin position="141"/>
        <end position="159"/>
    </location>
</feature>
<evidence type="ECO:0000256" key="1">
    <source>
        <dbReference type="SAM" id="Phobius"/>
    </source>
</evidence>
<feature type="transmembrane region" description="Helical" evidence="1">
    <location>
        <begin position="83"/>
        <end position="104"/>
    </location>
</feature>
<feature type="transmembrane region" description="Helical" evidence="1">
    <location>
        <begin position="116"/>
        <end position="135"/>
    </location>
</feature>
<dbReference type="OrthoDB" id="5295350at2"/>
<dbReference type="EMBL" id="CP018632">
    <property type="protein sequence ID" value="ASJ75627.1"/>
    <property type="molecule type" value="Genomic_DNA"/>
</dbReference>
<evidence type="ECO:0008006" key="4">
    <source>
        <dbReference type="Google" id="ProtNLM"/>
    </source>
</evidence>
<name>A0A2Z2P4M3_9GAMM</name>
<proteinExistence type="predicted"/>
<keyword evidence="3" id="KW-1185">Reference proteome</keyword>
<dbReference type="Proteomes" id="UP000250079">
    <property type="component" value="Chromosome"/>
</dbReference>
<keyword evidence="1" id="KW-0812">Transmembrane</keyword>
<organism evidence="2 3">
    <name type="scientific">Granulosicoccus antarcticus IMCC3135</name>
    <dbReference type="NCBI Taxonomy" id="1192854"/>
    <lineage>
        <taxon>Bacteria</taxon>
        <taxon>Pseudomonadati</taxon>
        <taxon>Pseudomonadota</taxon>
        <taxon>Gammaproteobacteria</taxon>
        <taxon>Chromatiales</taxon>
        <taxon>Granulosicoccaceae</taxon>
        <taxon>Granulosicoccus</taxon>
    </lineage>
</organism>
<feature type="transmembrane region" description="Helical" evidence="1">
    <location>
        <begin position="188"/>
        <end position="205"/>
    </location>
</feature>
<keyword evidence="1" id="KW-0472">Membrane</keyword>
<sequence length="235" mass="26177">MADFNTHVFGAAAVVSLGATCCTKLLSLGMTDGLMLTVAGMVGGILPDIDLKQSQPSRALFSGLGTIAALAWLFANVDAFTGLELWLGAITVFLLVRFPLWWMFHSITKHRGILHSQIAAIMAGVLMSAAAWQLLESNELQSWLLGIFMTLGYLIHLILDELYSVDFTGVRVRRSFGSAMKPLDMQQLPASCLVIFITLVAWFWTAPYDTAWQQWQALYTDWRPALIPHWIWNNL</sequence>
<dbReference type="Pfam" id="PF04307">
    <property type="entry name" value="YdjM"/>
    <property type="match status" value="1"/>
</dbReference>
<keyword evidence="1" id="KW-1133">Transmembrane helix</keyword>
<dbReference type="InterPro" id="IPR007404">
    <property type="entry name" value="YdjM-like"/>
</dbReference>
<dbReference type="KEGG" id="gai:IMCC3135_27870"/>